<evidence type="ECO:0000256" key="2">
    <source>
        <dbReference type="ARBA" id="ARBA00022980"/>
    </source>
</evidence>
<dbReference type="GO" id="GO:0003735">
    <property type="term" value="F:structural constituent of ribosome"/>
    <property type="evidence" value="ECO:0007669"/>
    <property type="project" value="InterPro"/>
</dbReference>
<name>I7I9T4_BABMR</name>
<dbReference type="GO" id="GO:0006412">
    <property type="term" value="P:translation"/>
    <property type="evidence" value="ECO:0007669"/>
    <property type="project" value="InterPro"/>
</dbReference>
<dbReference type="OrthoDB" id="278325at2759"/>
<dbReference type="PANTHER" id="PTHR10442">
    <property type="entry name" value="40S RIBOSOMAL PROTEIN S21"/>
    <property type="match status" value="1"/>
</dbReference>
<dbReference type="Proteomes" id="UP000002899">
    <property type="component" value="Chromosome IV"/>
</dbReference>
<comment type="similarity">
    <text evidence="1 4">Belongs to the eukaryotic ribosomal protein eS21 family.</text>
</comment>
<reference evidence="5 6" key="2">
    <citation type="journal article" date="2013" name="PLoS ONE">
        <title>Whole genome mapping and re-organization of the nuclear and mitochondrial genomes of Babesia microti isolates.</title>
        <authorList>
            <person name="Cornillot E."/>
            <person name="Dassouli A."/>
            <person name="Garg A."/>
            <person name="Pachikara N."/>
            <person name="Randazzo S."/>
            <person name="Depoix D."/>
            <person name="Carcy B."/>
            <person name="Delbecq S."/>
            <person name="Frutos R."/>
            <person name="Silva J.C."/>
            <person name="Sutton R."/>
            <person name="Krause P.J."/>
            <person name="Mamoun C.B."/>
        </authorList>
    </citation>
    <scope>NUCLEOTIDE SEQUENCE [LARGE SCALE GENOMIC DNA]</scope>
    <source>
        <strain evidence="5 6">RI</strain>
    </source>
</reference>
<dbReference type="Pfam" id="PF01249">
    <property type="entry name" value="Ribosomal_S21e"/>
    <property type="match status" value="1"/>
</dbReference>
<dbReference type="RefSeq" id="XP_012650002.1">
    <property type="nucleotide sequence ID" value="XM_012794548.1"/>
</dbReference>
<dbReference type="InterPro" id="IPR038579">
    <property type="entry name" value="Ribosomal_eS21_sf"/>
</dbReference>
<gene>
    <name evidence="5" type="ORF">BmR1_04g06995</name>
</gene>
<evidence type="ECO:0000256" key="3">
    <source>
        <dbReference type="ARBA" id="ARBA00023274"/>
    </source>
</evidence>
<dbReference type="KEGG" id="bmic:BmR1_04g06995"/>
<reference evidence="5 6" key="1">
    <citation type="journal article" date="2012" name="Nucleic Acids Res.">
        <title>Sequencing of the smallest Apicomplexan genome from the human pathogen Babesia microti.</title>
        <authorList>
            <person name="Cornillot E."/>
            <person name="Hadj-Kaddour K."/>
            <person name="Dassouli A."/>
            <person name="Noel B."/>
            <person name="Ranwez V."/>
            <person name="Vacherie B."/>
            <person name="Augagneur Y."/>
            <person name="Bres V."/>
            <person name="Duclos A."/>
            <person name="Randazzo S."/>
            <person name="Carcy B."/>
            <person name="Debierre-Grockiego F."/>
            <person name="Delbecq S."/>
            <person name="Moubri-Menage K."/>
            <person name="Shams-Eldin H."/>
            <person name="Usmani-Brown S."/>
            <person name="Bringaud F."/>
            <person name="Wincker P."/>
            <person name="Vivares C.P."/>
            <person name="Schwarz R.T."/>
            <person name="Schetters T.P."/>
            <person name="Krause P.J."/>
            <person name="Gorenflot A."/>
            <person name="Berry V."/>
            <person name="Barbe V."/>
            <person name="Ben Mamoun C."/>
        </authorList>
    </citation>
    <scope>NUCLEOTIDE SEQUENCE [LARGE SCALE GENOMIC DNA]</scope>
    <source>
        <strain evidence="5 6">RI</strain>
    </source>
</reference>
<organism evidence="5 6">
    <name type="scientific">Babesia microti (strain RI)</name>
    <dbReference type="NCBI Taxonomy" id="1133968"/>
    <lineage>
        <taxon>Eukaryota</taxon>
        <taxon>Sar</taxon>
        <taxon>Alveolata</taxon>
        <taxon>Apicomplexa</taxon>
        <taxon>Aconoidasida</taxon>
        <taxon>Piroplasmida</taxon>
        <taxon>Babesiidae</taxon>
        <taxon>Babesia</taxon>
    </lineage>
</organism>
<evidence type="ECO:0000313" key="5">
    <source>
        <dbReference type="EMBL" id="CCF75594.1"/>
    </source>
</evidence>
<dbReference type="VEuPathDB" id="PiroplasmaDB:BmR1_04g06995"/>
<evidence type="ECO:0000256" key="4">
    <source>
        <dbReference type="PIRNR" id="PIRNR002148"/>
    </source>
</evidence>
<sequence>MINDEGRLVDIYIPRKCSATSKLIHAKDHGSVQINIGMTDSKGAYHGNNFTVAFAKSIRQRGESDSALNRILHQQGLLSFSE</sequence>
<dbReference type="GO" id="GO:1990904">
    <property type="term" value="C:ribonucleoprotein complex"/>
    <property type="evidence" value="ECO:0007669"/>
    <property type="project" value="UniProtKB-KW"/>
</dbReference>
<dbReference type="EMBL" id="LN871599">
    <property type="protein sequence ID" value="CCF75594.1"/>
    <property type="molecule type" value="Genomic_DNA"/>
</dbReference>
<dbReference type="GO" id="GO:0005840">
    <property type="term" value="C:ribosome"/>
    <property type="evidence" value="ECO:0007669"/>
    <property type="project" value="UniProtKB-KW"/>
</dbReference>
<accession>I7I9T4</accession>
<keyword evidence="6" id="KW-1185">Reference proteome</keyword>
<protein>
    <recommendedName>
        <fullName evidence="4">40S ribosomal protein S21</fullName>
    </recommendedName>
</protein>
<evidence type="ECO:0000256" key="1">
    <source>
        <dbReference type="ARBA" id="ARBA00010228"/>
    </source>
</evidence>
<dbReference type="PIRSF" id="PIRSF002148">
    <property type="entry name" value="Ribosomal_S21e"/>
    <property type="match status" value="1"/>
</dbReference>
<dbReference type="Gene3D" id="3.30.1230.20">
    <property type="match status" value="1"/>
</dbReference>
<keyword evidence="3 4" id="KW-0687">Ribonucleoprotein</keyword>
<dbReference type="AlphaFoldDB" id="I7I9T4"/>
<dbReference type="InterPro" id="IPR001931">
    <property type="entry name" value="Ribosomal_eS21"/>
</dbReference>
<proteinExistence type="inferred from homology"/>
<evidence type="ECO:0000313" key="6">
    <source>
        <dbReference type="Proteomes" id="UP000002899"/>
    </source>
</evidence>
<reference evidence="5 6" key="3">
    <citation type="journal article" date="2016" name="Sci. Rep.">
        <title>Genome-wide diversity and gene expression profiling of Babesia microti isolates identify polymorphic genes that mediate host-pathogen interactions.</title>
        <authorList>
            <person name="Silva J.C."/>
            <person name="Cornillot E."/>
            <person name="McCracken C."/>
            <person name="Usmani-Brown S."/>
            <person name="Dwivedi A."/>
            <person name="Ifeonu O.O."/>
            <person name="Crabtree J."/>
            <person name="Gotia H.T."/>
            <person name="Virji A.Z."/>
            <person name="Reynes C."/>
            <person name="Colinge J."/>
            <person name="Kumar V."/>
            <person name="Lawres L."/>
            <person name="Pazzi J.E."/>
            <person name="Pablo J.V."/>
            <person name="Hung C."/>
            <person name="Brancato J."/>
            <person name="Kumari P."/>
            <person name="Orvis J."/>
            <person name="Tretina K."/>
            <person name="Chibucos M."/>
            <person name="Ott S."/>
            <person name="Sadzewicz L."/>
            <person name="Sengamalay N."/>
            <person name="Shetty A.C."/>
            <person name="Su Q."/>
            <person name="Tallon L."/>
            <person name="Fraser C.M."/>
            <person name="Frutos R."/>
            <person name="Molina D.M."/>
            <person name="Krause P.J."/>
            <person name="Ben Mamoun C."/>
        </authorList>
    </citation>
    <scope>NUCLEOTIDE SEQUENCE [LARGE SCALE GENOMIC DNA]</scope>
    <source>
        <strain evidence="5 6">RI</strain>
    </source>
</reference>
<dbReference type="GeneID" id="24426046"/>
<keyword evidence="2 4" id="KW-0689">Ribosomal protein</keyword>